<dbReference type="OrthoDB" id="9811413at2"/>
<feature type="binding site" evidence="3">
    <location>
        <position position="133"/>
    </location>
    <ligand>
        <name>a divalent metal cation</name>
        <dbReference type="ChEBI" id="CHEBI:60240"/>
    </ligand>
</feature>
<dbReference type="Gene3D" id="1.20.120.450">
    <property type="entry name" value="dinb family like domain"/>
    <property type="match status" value="1"/>
</dbReference>
<dbReference type="EMBL" id="SLWN01000005">
    <property type="protein sequence ID" value="TCO30445.1"/>
    <property type="molecule type" value="Genomic_DNA"/>
</dbReference>
<sequence length="174" mass="19899">MGLNDLLYDPIRHNNWATKSLIKFCRNQNLTAEQLEVTGVGTYGGILATLDHIVRCDGSYLRRIADTPLDWVDSEQTTDFDTLERWNDELGALWEEFLAKPIDVEQVLIVDNNTRGTRVGIFIAQAINHANHHREQVCAVLTGFGIEPPDIQAWEYAWTHNRIWDLPESERPTA</sequence>
<comment type="caution">
    <text evidence="4">The sequence shown here is derived from an EMBL/GenBank/DDBJ whole genome shotgun (WGS) entry which is preliminary data.</text>
</comment>
<reference evidence="4 5" key="1">
    <citation type="journal article" date="2015" name="Stand. Genomic Sci.">
        <title>Genomic Encyclopedia of Bacterial and Archaeal Type Strains, Phase III: the genomes of soil and plant-associated and newly described type strains.</title>
        <authorList>
            <person name="Whitman W.B."/>
            <person name="Woyke T."/>
            <person name="Klenk H.P."/>
            <person name="Zhou Y."/>
            <person name="Lilburn T.G."/>
            <person name="Beck B.J."/>
            <person name="De Vos P."/>
            <person name="Vandamme P."/>
            <person name="Eisen J.A."/>
            <person name="Garrity G."/>
            <person name="Hugenholtz P."/>
            <person name="Kyrpides N.C."/>
        </authorList>
    </citation>
    <scope>NUCLEOTIDE SEQUENCE [LARGE SCALE GENOMIC DNA]</scope>
    <source>
        <strain evidence="4 5">VKM Ac-2572</strain>
    </source>
</reference>
<name>A0A4R2HL33_9ACTN</name>
<dbReference type="SUPFAM" id="SSF109854">
    <property type="entry name" value="DinB/YfiT-like putative metalloenzymes"/>
    <property type="match status" value="1"/>
</dbReference>
<proteinExistence type="inferred from homology"/>
<organism evidence="4 5">
    <name type="scientific">Kribbella steppae</name>
    <dbReference type="NCBI Taxonomy" id="2512223"/>
    <lineage>
        <taxon>Bacteria</taxon>
        <taxon>Bacillati</taxon>
        <taxon>Actinomycetota</taxon>
        <taxon>Actinomycetes</taxon>
        <taxon>Propionibacteriales</taxon>
        <taxon>Kribbellaceae</taxon>
        <taxon>Kribbella</taxon>
    </lineage>
</organism>
<protein>
    <submittedName>
        <fullName evidence="4">Putative damage-inducible protein DinB</fullName>
    </submittedName>
</protein>
<feature type="binding site" evidence="3">
    <location>
        <position position="129"/>
    </location>
    <ligand>
        <name>a divalent metal cation</name>
        <dbReference type="ChEBI" id="CHEBI:60240"/>
    </ligand>
</feature>
<evidence type="ECO:0000313" key="4">
    <source>
        <dbReference type="EMBL" id="TCO30445.1"/>
    </source>
</evidence>
<dbReference type="InterPro" id="IPR034660">
    <property type="entry name" value="DinB/YfiT-like"/>
</dbReference>
<evidence type="ECO:0000256" key="2">
    <source>
        <dbReference type="ARBA" id="ARBA00022723"/>
    </source>
</evidence>
<keyword evidence="5" id="KW-1185">Reference proteome</keyword>
<dbReference type="InterPro" id="IPR007837">
    <property type="entry name" value="DinB"/>
</dbReference>
<evidence type="ECO:0000313" key="5">
    <source>
        <dbReference type="Proteomes" id="UP000294508"/>
    </source>
</evidence>
<gene>
    <name evidence="4" type="ORF">EV652_105440</name>
</gene>
<accession>A0A4R2HL33</accession>
<dbReference type="RefSeq" id="WP_132210103.1">
    <property type="nucleotide sequence ID" value="NZ_SLWN01000005.1"/>
</dbReference>
<evidence type="ECO:0000256" key="3">
    <source>
        <dbReference type="PIRSR" id="PIRSR607837-1"/>
    </source>
</evidence>
<dbReference type="Proteomes" id="UP000294508">
    <property type="component" value="Unassembled WGS sequence"/>
</dbReference>
<feature type="binding site" evidence="3">
    <location>
        <position position="52"/>
    </location>
    <ligand>
        <name>a divalent metal cation</name>
        <dbReference type="ChEBI" id="CHEBI:60240"/>
    </ligand>
</feature>
<dbReference type="AlphaFoldDB" id="A0A4R2HL33"/>
<comment type="similarity">
    <text evidence="1">Belongs to the DinB family.</text>
</comment>
<dbReference type="Pfam" id="PF05163">
    <property type="entry name" value="DinB"/>
    <property type="match status" value="1"/>
</dbReference>
<evidence type="ECO:0000256" key="1">
    <source>
        <dbReference type="ARBA" id="ARBA00008635"/>
    </source>
</evidence>
<keyword evidence="2 3" id="KW-0479">Metal-binding</keyword>
<dbReference type="GO" id="GO:0046872">
    <property type="term" value="F:metal ion binding"/>
    <property type="evidence" value="ECO:0007669"/>
    <property type="project" value="UniProtKB-KW"/>
</dbReference>